<dbReference type="PROSITE" id="PS50935">
    <property type="entry name" value="SSB"/>
    <property type="match status" value="1"/>
</dbReference>
<evidence type="ECO:0000313" key="3">
    <source>
        <dbReference type="EMBL" id="HIX35022.1"/>
    </source>
</evidence>
<dbReference type="EMBL" id="DXFH01000002">
    <property type="protein sequence ID" value="HIX35022.1"/>
    <property type="molecule type" value="Genomic_DNA"/>
</dbReference>
<reference evidence="3" key="2">
    <citation type="submission" date="2021-04" db="EMBL/GenBank/DDBJ databases">
        <authorList>
            <person name="Gilroy R."/>
        </authorList>
    </citation>
    <scope>NUCLEOTIDE SEQUENCE</scope>
    <source>
        <strain evidence="3">ChiSxjej3B15-572</strain>
    </source>
</reference>
<reference evidence="3" key="1">
    <citation type="journal article" date="2021" name="PeerJ">
        <title>Extensive microbial diversity within the chicken gut microbiome revealed by metagenomics and culture.</title>
        <authorList>
            <person name="Gilroy R."/>
            <person name="Ravi A."/>
            <person name="Getino M."/>
            <person name="Pursley I."/>
            <person name="Horton D.L."/>
            <person name="Alikhan N.F."/>
            <person name="Baker D."/>
            <person name="Gharbi K."/>
            <person name="Hall N."/>
            <person name="Watson M."/>
            <person name="Adriaenssens E.M."/>
            <person name="Foster-Nyarko E."/>
            <person name="Jarju S."/>
            <person name="Secka A."/>
            <person name="Antonio M."/>
            <person name="Oren A."/>
            <person name="Chaudhuri R.R."/>
            <person name="La Ragione R."/>
            <person name="Hildebrand F."/>
            <person name="Pallen M.J."/>
        </authorList>
    </citation>
    <scope>NUCLEOTIDE SEQUENCE</scope>
    <source>
        <strain evidence="3">ChiSxjej3B15-572</strain>
    </source>
</reference>
<dbReference type="GO" id="GO:0003697">
    <property type="term" value="F:single-stranded DNA binding"/>
    <property type="evidence" value="ECO:0007669"/>
    <property type="project" value="InterPro"/>
</dbReference>
<comment type="caution">
    <text evidence="3">The sequence shown here is derived from an EMBL/GenBank/DDBJ whole genome shotgun (WGS) entry which is preliminary data.</text>
</comment>
<name>A0A9D1VGW8_9LACO</name>
<protein>
    <recommendedName>
        <fullName evidence="5">Single-stranded DNA-binding protein</fullName>
    </recommendedName>
</protein>
<gene>
    <name evidence="3" type="ORF">H9856_01200</name>
</gene>
<proteinExistence type="predicted"/>
<evidence type="ECO:0000256" key="2">
    <source>
        <dbReference type="PROSITE-ProRule" id="PRU00252"/>
    </source>
</evidence>
<keyword evidence="1 2" id="KW-0238">DNA-binding</keyword>
<dbReference type="SUPFAM" id="SSF50249">
    <property type="entry name" value="Nucleic acid-binding proteins"/>
    <property type="match status" value="1"/>
</dbReference>
<evidence type="ECO:0000313" key="4">
    <source>
        <dbReference type="Proteomes" id="UP000824231"/>
    </source>
</evidence>
<organism evidence="3 4">
    <name type="scientific">Candidatus Limosilactobacillus merdigallinarum</name>
    <dbReference type="NCBI Taxonomy" id="2838652"/>
    <lineage>
        <taxon>Bacteria</taxon>
        <taxon>Bacillati</taxon>
        <taxon>Bacillota</taxon>
        <taxon>Bacilli</taxon>
        <taxon>Lactobacillales</taxon>
        <taxon>Lactobacillaceae</taxon>
        <taxon>Limosilactobacillus</taxon>
    </lineage>
</organism>
<dbReference type="Gene3D" id="2.40.50.140">
    <property type="entry name" value="Nucleic acid-binding proteins"/>
    <property type="match status" value="1"/>
</dbReference>
<accession>A0A9D1VGW8</accession>
<dbReference type="Proteomes" id="UP000824231">
    <property type="component" value="Unassembled WGS sequence"/>
</dbReference>
<sequence length="132" mass="14424">MAITNPMNNGVATGRLVSAPTIKMVSKNAASVQFRLGVLRNFKTKGSYETDFLLFNSYFAKAAQSKLLARLKDTPQGSFISVAYHVQSYETHSAVHGNKIQLSLVADSISFINNSGSDESYHQEDDNSATPF</sequence>
<dbReference type="AlphaFoldDB" id="A0A9D1VGW8"/>
<evidence type="ECO:0008006" key="5">
    <source>
        <dbReference type="Google" id="ProtNLM"/>
    </source>
</evidence>
<evidence type="ECO:0000256" key="1">
    <source>
        <dbReference type="ARBA" id="ARBA00023125"/>
    </source>
</evidence>
<dbReference type="InterPro" id="IPR012340">
    <property type="entry name" value="NA-bd_OB-fold"/>
</dbReference>
<dbReference type="InterPro" id="IPR000424">
    <property type="entry name" value="Primosome_PriB/ssb"/>
</dbReference>